<accession>A0A967EBY6</accession>
<dbReference type="Pfam" id="PF00389">
    <property type="entry name" value="2-Hacid_dh"/>
    <property type="match status" value="1"/>
</dbReference>
<dbReference type="InterPro" id="IPR058205">
    <property type="entry name" value="D-LDH-like"/>
</dbReference>
<dbReference type="EMBL" id="VIKU02000001">
    <property type="protein sequence ID" value="NHF57723.1"/>
    <property type="molecule type" value="Genomic_DNA"/>
</dbReference>
<proteinExistence type="inferred from homology"/>
<dbReference type="InterPro" id="IPR036291">
    <property type="entry name" value="NAD(P)-bd_dom_sf"/>
</dbReference>
<evidence type="ECO:0000256" key="3">
    <source>
        <dbReference type="ARBA" id="ARBA00023027"/>
    </source>
</evidence>
<dbReference type="Pfam" id="PF02826">
    <property type="entry name" value="2-Hacid_dh_C"/>
    <property type="match status" value="1"/>
</dbReference>
<feature type="domain" description="D-isomer specific 2-hydroxyacid dehydrogenase NAD-binding" evidence="6">
    <location>
        <begin position="109"/>
        <end position="297"/>
    </location>
</feature>
<dbReference type="PROSITE" id="PS00671">
    <property type="entry name" value="D_2_HYDROXYACID_DH_3"/>
    <property type="match status" value="1"/>
</dbReference>
<dbReference type="InterPro" id="IPR006139">
    <property type="entry name" value="D-isomer_2_OHA_DH_cat_dom"/>
</dbReference>
<dbReference type="PANTHER" id="PTHR43026">
    <property type="entry name" value="2-HYDROXYACID DEHYDROGENASE HOMOLOG 1-RELATED"/>
    <property type="match status" value="1"/>
</dbReference>
<name>A0A967EBY6_9FLAO</name>
<protein>
    <submittedName>
        <fullName evidence="7">2-hydroxyacid dehydrogenase</fullName>
    </submittedName>
</protein>
<organism evidence="7 8">
    <name type="scientific">Pelagihabitans pacificus</name>
    <dbReference type="NCBI Taxonomy" id="2696054"/>
    <lineage>
        <taxon>Bacteria</taxon>
        <taxon>Pseudomonadati</taxon>
        <taxon>Bacteroidota</taxon>
        <taxon>Flavobacteriia</taxon>
        <taxon>Flavobacteriales</taxon>
        <taxon>Flavobacteriaceae</taxon>
        <taxon>Pelagihabitans</taxon>
    </lineage>
</organism>
<evidence type="ECO:0000313" key="7">
    <source>
        <dbReference type="EMBL" id="NHF57723.1"/>
    </source>
</evidence>
<sequence length="336" mass="37755">MKLLVYSAKDYEIPFLGRANKNLHKVSYTKDALDSHTAIQAMGYKAISIFSGDDASLVVLEKLWDLGVRYITLRSAGYNNIHIKAAKRFGFKVANAPEYSPHAIAEHAVALLLALNRKLVLAATRVRNYNFLQEGLMGVNLYDKTVGVIGTGRIGSVMVKILYGFGCKILACDLVPNTDLVKRYDVTYTDLEVLCKKSDVISLHIPLTYENYYLINKRILALMKQDAILVNTARGAIVETKALIHALENGKIGGYCTDVYEREKGTFYRDHSKRGLEDEQLKKLLSFPNILLTPHHAYMTKEALTNIAEITFYNIDCWEEGKKSKNELGYETIVSS</sequence>
<comment type="caution">
    <text evidence="7">The sequence shown here is derived from an EMBL/GenBank/DDBJ whole genome shotgun (WGS) entry which is preliminary data.</text>
</comment>
<dbReference type="GO" id="GO:0051287">
    <property type="term" value="F:NAD binding"/>
    <property type="evidence" value="ECO:0007669"/>
    <property type="project" value="InterPro"/>
</dbReference>
<dbReference type="AlphaFoldDB" id="A0A967EBY6"/>
<reference evidence="7" key="2">
    <citation type="submission" date="2020-03" db="EMBL/GenBank/DDBJ databases">
        <title>Flavobacteriaceae bacterium strain TP-CH-4, a member of the family Flavobacteriaceae isolated from a deep-sea seamount.</title>
        <authorList>
            <person name="Zhang D.-C."/>
        </authorList>
    </citation>
    <scope>NUCLEOTIDE SEQUENCE</scope>
    <source>
        <strain evidence="7">TP-CH-4</strain>
    </source>
</reference>
<comment type="similarity">
    <text evidence="1 4">Belongs to the D-isomer specific 2-hydroxyacid dehydrogenase family.</text>
</comment>
<dbReference type="PROSITE" id="PS00065">
    <property type="entry name" value="D_2_HYDROXYACID_DH_1"/>
    <property type="match status" value="1"/>
</dbReference>
<evidence type="ECO:0000259" key="5">
    <source>
        <dbReference type="Pfam" id="PF00389"/>
    </source>
</evidence>
<dbReference type="InterPro" id="IPR029752">
    <property type="entry name" value="D-isomer_DH_CS1"/>
</dbReference>
<evidence type="ECO:0000313" key="8">
    <source>
        <dbReference type="Proteomes" id="UP000707206"/>
    </source>
</evidence>
<keyword evidence="3" id="KW-0520">NAD</keyword>
<evidence type="ECO:0000256" key="2">
    <source>
        <dbReference type="ARBA" id="ARBA00023002"/>
    </source>
</evidence>
<dbReference type="CDD" id="cd12183">
    <property type="entry name" value="LDH_like_2"/>
    <property type="match status" value="1"/>
</dbReference>
<reference evidence="7" key="1">
    <citation type="submission" date="2019-07" db="EMBL/GenBank/DDBJ databases">
        <authorList>
            <person name="De-Chao Zhang Q."/>
        </authorList>
    </citation>
    <scope>NUCLEOTIDE SEQUENCE</scope>
    <source>
        <strain evidence="7">TP-CH-4</strain>
    </source>
</reference>
<dbReference type="GO" id="GO:0008720">
    <property type="term" value="F:D-lactate dehydrogenase (NAD+) activity"/>
    <property type="evidence" value="ECO:0007669"/>
    <property type="project" value="TreeGrafter"/>
</dbReference>
<dbReference type="InterPro" id="IPR006140">
    <property type="entry name" value="D-isomer_DH_NAD-bd"/>
</dbReference>
<dbReference type="SUPFAM" id="SSF51735">
    <property type="entry name" value="NAD(P)-binding Rossmann-fold domains"/>
    <property type="match status" value="1"/>
</dbReference>
<dbReference type="SUPFAM" id="SSF52283">
    <property type="entry name" value="Formate/glycerate dehydrogenase catalytic domain-like"/>
    <property type="match status" value="1"/>
</dbReference>
<dbReference type="Proteomes" id="UP000707206">
    <property type="component" value="Unassembled WGS sequence"/>
</dbReference>
<dbReference type="PANTHER" id="PTHR43026:SF1">
    <property type="entry name" value="2-HYDROXYACID DEHYDROGENASE HOMOLOG 1-RELATED"/>
    <property type="match status" value="1"/>
</dbReference>
<dbReference type="InterPro" id="IPR029753">
    <property type="entry name" value="D-isomer_DH_CS"/>
</dbReference>
<dbReference type="Gene3D" id="3.40.50.720">
    <property type="entry name" value="NAD(P)-binding Rossmann-like Domain"/>
    <property type="match status" value="2"/>
</dbReference>
<dbReference type="PROSITE" id="PS00670">
    <property type="entry name" value="D_2_HYDROXYACID_DH_2"/>
    <property type="match status" value="1"/>
</dbReference>
<evidence type="ECO:0000256" key="1">
    <source>
        <dbReference type="ARBA" id="ARBA00005854"/>
    </source>
</evidence>
<evidence type="ECO:0000256" key="4">
    <source>
        <dbReference type="RuleBase" id="RU003719"/>
    </source>
</evidence>
<keyword evidence="8" id="KW-1185">Reference proteome</keyword>
<evidence type="ECO:0000259" key="6">
    <source>
        <dbReference type="Pfam" id="PF02826"/>
    </source>
</evidence>
<gene>
    <name evidence="7" type="ORF">FK220_000115</name>
</gene>
<feature type="domain" description="D-isomer specific 2-hydroxyacid dehydrogenase catalytic" evidence="5">
    <location>
        <begin position="4"/>
        <end position="327"/>
    </location>
</feature>
<keyword evidence="2 4" id="KW-0560">Oxidoreductase</keyword>
<dbReference type="RefSeq" id="WP_152572257.1">
    <property type="nucleotide sequence ID" value="NZ_VIKU02000001.1"/>
</dbReference>